<protein>
    <submittedName>
        <fullName evidence="2">Mitochondrial protein AtMg00310</fullName>
    </submittedName>
</protein>
<sequence length="253" mass="29632">MKFLRYAGRLQLIKSVLIAIQSFRSQIFPLPKKIIQQVEAICRKFLWTGDTSSSKKALVAWNKLCKTKTKGGLNVTDLNTWNRAALLKHLWNLGKKKDKLWIKWVHAYYIKGREPWEVDAKQASWIVRKILQAGKYLTEASLDTGRVMQTNSFSIRGMYKQLRGEFLKCRGVYTKDRLIRWGMQVSPECPVCEHEMESHNHIFFTCSFTEDVWRRLLKWMDISQEPKGWDEDIKWVIKQVRGNGSKTMLTGCV</sequence>
<organism evidence="1 2">
    <name type="scientific">Nicotiana tabacum</name>
    <name type="common">Common tobacco</name>
    <dbReference type="NCBI Taxonomy" id="4097"/>
    <lineage>
        <taxon>Eukaryota</taxon>
        <taxon>Viridiplantae</taxon>
        <taxon>Streptophyta</taxon>
        <taxon>Embryophyta</taxon>
        <taxon>Tracheophyta</taxon>
        <taxon>Spermatophyta</taxon>
        <taxon>Magnoliopsida</taxon>
        <taxon>eudicotyledons</taxon>
        <taxon>Gunneridae</taxon>
        <taxon>Pentapetalae</taxon>
        <taxon>asterids</taxon>
        <taxon>lamiids</taxon>
        <taxon>Solanales</taxon>
        <taxon>Solanaceae</taxon>
        <taxon>Nicotianoideae</taxon>
        <taxon>Nicotianeae</taxon>
        <taxon>Nicotiana</taxon>
    </lineage>
</organism>
<reference evidence="2" key="2">
    <citation type="submission" date="2025-08" db="UniProtKB">
        <authorList>
            <consortium name="RefSeq"/>
        </authorList>
    </citation>
    <scope>IDENTIFICATION</scope>
    <source>
        <tissue evidence="2">Leaf</tissue>
    </source>
</reference>
<dbReference type="Proteomes" id="UP000790787">
    <property type="component" value="Chromosome 8"/>
</dbReference>
<evidence type="ECO:0000313" key="2">
    <source>
        <dbReference type="RefSeq" id="XP_075076650.1"/>
    </source>
</evidence>
<gene>
    <name evidence="2" type="primary">LOC142163278</name>
</gene>
<accession>A0AC58RVA3</accession>
<evidence type="ECO:0000313" key="1">
    <source>
        <dbReference type="Proteomes" id="UP000790787"/>
    </source>
</evidence>
<name>A0AC58RVA3_TOBAC</name>
<dbReference type="RefSeq" id="XP_075076650.1">
    <property type="nucleotide sequence ID" value="XM_075220549.1"/>
</dbReference>
<proteinExistence type="predicted"/>
<reference evidence="1" key="1">
    <citation type="journal article" date="2014" name="Nat. Commun.">
        <title>The tobacco genome sequence and its comparison with those of tomato and potato.</title>
        <authorList>
            <person name="Sierro N."/>
            <person name="Battey J.N."/>
            <person name="Ouadi S."/>
            <person name="Bakaher N."/>
            <person name="Bovet L."/>
            <person name="Willig A."/>
            <person name="Goepfert S."/>
            <person name="Peitsch M.C."/>
            <person name="Ivanov N.V."/>
        </authorList>
    </citation>
    <scope>NUCLEOTIDE SEQUENCE [LARGE SCALE GENOMIC DNA]</scope>
</reference>
<keyword evidence="1" id="KW-1185">Reference proteome</keyword>